<reference evidence="2" key="1">
    <citation type="journal article" date="2020" name="bioRxiv">
        <title>Comparative genomics of Chlamydomonas.</title>
        <authorList>
            <person name="Craig R.J."/>
            <person name="Hasan A.R."/>
            <person name="Ness R.W."/>
            <person name="Keightley P.D."/>
        </authorList>
    </citation>
    <scope>NUCLEOTIDE SEQUENCE</scope>
    <source>
        <strain evidence="2">CCAP 11/70</strain>
    </source>
</reference>
<sequence>MSSTSRGPEVNPAVATAAAAATGARPGVALRQPSPPAAPSAAPLSPSVIQLAVQSGAVVAPELGYTVVLDMLHKAAAPNPEASRDGGVVLGVASPLGPVTTLDLTIGQLNFKRLLACARNKLWWMTPEWRSATWAMPPETQFLLAEMAEGGPYALLLPLIDGDFRATLRAPGRWAAGP</sequence>
<comment type="caution">
    <text evidence="2">The sequence shown here is derived from an EMBL/GenBank/DDBJ whole genome shotgun (WGS) entry which is preliminary data.</text>
</comment>
<evidence type="ECO:0000313" key="3">
    <source>
        <dbReference type="Proteomes" id="UP000612055"/>
    </source>
</evidence>
<dbReference type="InterPro" id="IPR008811">
    <property type="entry name" value="Glycosyl_hydrolases_36"/>
</dbReference>
<dbReference type="PANTHER" id="PTHR31268:SF32">
    <property type="entry name" value="GALACTINOL--SUCROSE GALACTOSYLTRANSFERASE 2-RELATED"/>
    <property type="match status" value="1"/>
</dbReference>
<keyword evidence="3" id="KW-1185">Reference proteome</keyword>
<accession>A0A836BU25</accession>
<evidence type="ECO:0000313" key="2">
    <source>
        <dbReference type="EMBL" id="KAG2488980.1"/>
    </source>
</evidence>
<dbReference type="OrthoDB" id="4664297at2759"/>
<proteinExistence type="predicted"/>
<dbReference type="AlphaFoldDB" id="A0A836BU25"/>
<protein>
    <submittedName>
        <fullName evidence="2">Uncharacterized protein</fullName>
    </submittedName>
</protein>
<dbReference type="Proteomes" id="UP000612055">
    <property type="component" value="Unassembled WGS sequence"/>
</dbReference>
<evidence type="ECO:0000256" key="1">
    <source>
        <dbReference type="ARBA" id="ARBA00023277"/>
    </source>
</evidence>
<dbReference type="Pfam" id="PF05691">
    <property type="entry name" value="Raffinose_syn"/>
    <property type="match status" value="1"/>
</dbReference>
<dbReference type="EMBL" id="JAEHOE010000077">
    <property type="protein sequence ID" value="KAG2488980.1"/>
    <property type="molecule type" value="Genomic_DNA"/>
</dbReference>
<keyword evidence="1" id="KW-0119">Carbohydrate metabolism</keyword>
<gene>
    <name evidence="2" type="ORF">HYH03_012421</name>
</gene>
<name>A0A836BU25_9CHLO</name>
<dbReference type="PANTHER" id="PTHR31268">
    <property type="match status" value="1"/>
</dbReference>
<organism evidence="2 3">
    <name type="scientific">Edaphochlamys debaryana</name>
    <dbReference type="NCBI Taxonomy" id="47281"/>
    <lineage>
        <taxon>Eukaryota</taxon>
        <taxon>Viridiplantae</taxon>
        <taxon>Chlorophyta</taxon>
        <taxon>core chlorophytes</taxon>
        <taxon>Chlorophyceae</taxon>
        <taxon>CS clade</taxon>
        <taxon>Chlamydomonadales</taxon>
        <taxon>Chlamydomonadales incertae sedis</taxon>
        <taxon>Edaphochlamys</taxon>
    </lineage>
</organism>